<protein>
    <submittedName>
        <fullName evidence="2">ATPase subunit 8</fullName>
    </submittedName>
</protein>
<geneLocation type="mitochondrion" evidence="2"/>
<keyword evidence="1" id="KW-0472">Membrane</keyword>
<reference evidence="2" key="3">
    <citation type="journal article" date="2015" name="J. Zool. Syst. Evol. Res.">
        <title>Morphological evidence that the molecularly determined Ciona robusta type A and type B are different species: Ciona robusta and Ciona robusta.</title>
        <authorList>
            <person name="Brunetti R."/>
            <person name="Gissi C."/>
            <person name="Pennati R."/>
            <person name="Caicci F."/>
            <person name="Gasparini F."/>
            <person name="Manni L."/>
        </authorList>
    </citation>
    <scope>NUCLEOTIDE SEQUENCE</scope>
    <source>
        <tissue evidence="2">Syphon muscle</tissue>
    </source>
</reference>
<evidence type="ECO:0000313" key="5">
    <source>
        <dbReference type="EMBL" id="CAL23555.1"/>
    </source>
</evidence>
<dbReference type="EMBL" id="AM292642">
    <property type="protein sequence ID" value="CAL23552.1"/>
    <property type="molecule type" value="Genomic_DNA"/>
</dbReference>
<sequence>MPQLNLFSFFYISVISFSMLMITFKYEPILVPVYSK</sequence>
<organism evidence="2">
    <name type="scientific">Ciona intestinalis</name>
    <name type="common">Transparent sea squirt</name>
    <name type="synonym">Ascidia intestinalis</name>
    <dbReference type="NCBI Taxonomy" id="7719"/>
    <lineage>
        <taxon>Eukaryota</taxon>
        <taxon>Metazoa</taxon>
        <taxon>Chordata</taxon>
        <taxon>Tunicata</taxon>
        <taxon>Ascidiacea</taxon>
        <taxon>Phlebobranchia</taxon>
        <taxon>Cionidae</taxon>
        <taxon>Ciona</taxon>
    </lineage>
</organism>
<proteinExistence type="predicted"/>
<keyword evidence="2" id="KW-0496">Mitochondrion</keyword>
<accession>A7M828</accession>
<reference evidence="2" key="1">
    <citation type="journal article" date="2007" name="Trends Genet.">
        <title>Mitogenomics reveals two cryptic species in Ciona intestinalis.</title>
        <authorList>
            <person name="Iannelli F."/>
            <person name="Pesole G."/>
            <person name="Sordino P."/>
            <person name="Gissi C."/>
        </authorList>
    </citation>
    <scope>NUCLEOTIDE SEQUENCE</scope>
    <source>
        <strain evidence="3">CIR3</strain>
        <strain evidence="4">PLRA</strain>
        <strain evidence="5">R1</strain>
        <tissue evidence="3">Ovary</tissue>
        <tissue evidence="4">Siphon muscle</tissue>
        <tissue evidence="2">Syphon muscle</tissue>
    </source>
</reference>
<keyword evidence="1" id="KW-1133">Transmembrane helix</keyword>
<dbReference type="AlphaFoldDB" id="A7M805"/>
<dbReference type="EMBL" id="AM292643">
    <property type="protein sequence ID" value="CAL23555.1"/>
    <property type="molecule type" value="Genomic_DNA"/>
</dbReference>
<reference evidence="2" key="4">
    <citation type="journal article" date="2015" name="PLoS ONE">
        <title>Morphological Differences between Larvae of the Ciona intestinalis Species Complex: Hints for a Valid Taxonomic Definition of Distinct Species.</title>
        <authorList>
            <person name="Pennati R."/>
            <person name="Ficetola G.F."/>
            <person name="Brunetti R."/>
            <person name="Caicci F."/>
            <person name="Gasparini F."/>
            <person name="Griggio F."/>
            <person name="Sato A."/>
            <person name="Stach T."/>
            <person name="Kaul-Strehlow S."/>
            <person name="Gissi C."/>
            <person name="Manni L."/>
        </authorList>
    </citation>
    <scope>NUCLEOTIDE SEQUENCE</scope>
    <source>
        <strain evidence="3">CIR3</strain>
        <strain evidence="4">PLRA</strain>
        <strain evidence="5">R1</strain>
        <tissue evidence="3">Ovary</tissue>
        <tissue evidence="4">Siphon muscle</tissue>
        <tissue evidence="2">Syphon muscle</tissue>
    </source>
</reference>
<evidence type="ECO:0000313" key="4">
    <source>
        <dbReference type="EMBL" id="CAL23552.1"/>
    </source>
</evidence>
<dbReference type="EMBL" id="AM292640">
    <property type="protein sequence ID" value="CAL23546.1"/>
    <property type="molecule type" value="Genomic_DNA"/>
</dbReference>
<dbReference type="EMBL" id="AM292218">
    <property type="protein sequence ID" value="CAL23358.1"/>
    <property type="molecule type" value="Genomic_DNA"/>
</dbReference>
<feature type="transmembrane region" description="Helical" evidence="1">
    <location>
        <begin position="6"/>
        <end position="26"/>
    </location>
</feature>
<evidence type="ECO:0000313" key="2">
    <source>
        <dbReference type="EMBL" id="CAL23358.1"/>
    </source>
</evidence>
<evidence type="ECO:0000313" key="3">
    <source>
        <dbReference type="EMBL" id="CAL23546.1"/>
    </source>
</evidence>
<accession>A7M805</accession>
<evidence type="ECO:0000256" key="1">
    <source>
        <dbReference type="SAM" id="Phobius"/>
    </source>
</evidence>
<reference evidence="3" key="2">
    <citation type="journal article" date="2015" name="J. Zool. Syst. Evol. Res.">
        <title>Morphological evidence that the molecularly determined Ciona intestinalis type A and type B are different species: Ciona intestinalis and Ciona intestinalis.</title>
        <authorList>
            <person name="Brunetti R."/>
            <person name="Gissi C."/>
            <person name="Pennati R."/>
            <person name="Caicci F."/>
            <person name="Gasparini F."/>
            <person name="Manni L."/>
        </authorList>
    </citation>
    <scope>NUCLEOTIDE SEQUENCE</scope>
    <source>
        <strain evidence="3">CIR3</strain>
        <strain evidence="4">PLRA</strain>
        <strain evidence="5">R1</strain>
        <tissue evidence="3">Ovary</tissue>
        <tissue evidence="4">Siphon muscle</tissue>
    </source>
</reference>
<keyword evidence="1" id="KW-0812">Transmembrane</keyword>
<gene>
    <name evidence="2" type="primary">atpase8</name>
    <name evidence="3" type="synonym">atp8</name>
</gene>
<name>A7M805_CIOIN</name>